<evidence type="ECO:0000259" key="16">
    <source>
        <dbReference type="PROSITE" id="PS51178"/>
    </source>
</evidence>
<dbReference type="Gene3D" id="3.40.710.10">
    <property type="entry name" value="DD-peptidase/beta-lactamase superfamily"/>
    <property type="match status" value="1"/>
</dbReference>
<organism evidence="17 18">
    <name type="scientific">Lactococcus lactis</name>
    <dbReference type="NCBI Taxonomy" id="1358"/>
    <lineage>
        <taxon>Bacteria</taxon>
        <taxon>Bacillati</taxon>
        <taxon>Bacillota</taxon>
        <taxon>Bacilli</taxon>
        <taxon>Lactobacillales</taxon>
        <taxon>Streptococcaceae</taxon>
        <taxon>Lactococcus</taxon>
    </lineage>
</organism>
<keyword evidence="11" id="KW-0046">Antibiotic resistance</keyword>
<evidence type="ECO:0000256" key="9">
    <source>
        <dbReference type="ARBA" id="ARBA00022989"/>
    </source>
</evidence>
<dbReference type="InterPro" id="IPR005311">
    <property type="entry name" value="PBP_dimer"/>
</dbReference>
<dbReference type="InterPro" id="IPR001460">
    <property type="entry name" value="PCN-bd_Tpept"/>
</dbReference>
<dbReference type="GO" id="GO:0046677">
    <property type="term" value="P:response to antibiotic"/>
    <property type="evidence" value="ECO:0007669"/>
    <property type="project" value="UniProtKB-KW"/>
</dbReference>
<dbReference type="PROSITE" id="PS51178">
    <property type="entry name" value="PASTA"/>
    <property type="match status" value="1"/>
</dbReference>
<evidence type="ECO:0000256" key="13">
    <source>
        <dbReference type="ARBA" id="ARBA00023316"/>
    </source>
</evidence>
<dbReference type="SUPFAM" id="SSF56601">
    <property type="entry name" value="beta-lactamase/transpeptidase-like"/>
    <property type="match status" value="1"/>
</dbReference>
<evidence type="ECO:0000256" key="15">
    <source>
        <dbReference type="SAM" id="Phobius"/>
    </source>
</evidence>
<feature type="domain" description="PASTA" evidence="16">
    <location>
        <begin position="708"/>
        <end position="767"/>
    </location>
</feature>
<sequence length="771" mass="85636">MLKILKKIMSFPFRRISKSVSIRKNQVPEKNRKKVGKSLLMTTVILFMLITFRFVWIITTNHIGNTNLKQMSRDNYQATVTVPAKRGTIFDRNGKSIALDSSTYTIYAVIDENQLGVNGEKLYIDSNDFNKVENLLNHKLGIDRNLIKQQLNSKMKQVQFGSKGSELSLEKMQEIKKEAKKEKIVGLGFTSNISRSYPFGNFASQFIGVARVKSDKNGSTLKGDMGLEKAFNDILGGKNGRETYQKDISGRTIPGTTKVIKPVQNGKDVYTTLDSKLQERLESYMNKAAKDSNAQQLLGVLVNAHTGDILATSQRPTYTPTTINEDSKQVNFTWNNLLSQSAFEPGSTFKNFFMAAALDTNKVDLNQTYQRSLKVSDVTINDWDVTENKSYVLPETVTNAQGFYMSSNIGMSKLEMNMGYDLWNKYINKFKFGLKVRSGLDGEVPGILPSANIISQIESSFGQGIAVTPIQLLRGFTAFSNEGTMLQPHIVSKLVDNNKKTEVISKPEVVGHPIPSTVANKVLNMMLSVNTDPIYGTSYSTTGDSEENIPSGPLFLVNGEPAAVKTGTAQIASTTGGYMTGKQDYLYSAVVMYPSKKPDFIFYMYIKIPTNTWTLKYISRVANPLLETAESMKDSLSIDNEKEENNKHQGRITIANYVGKNPGDTADSLRRLVISPVIIGTGEKVTAQSISIGKKVEANSRILLLTNDKEQVMPDIYGWSKKDVEQLSNWFGIKLKYEGNGNIIINQSIESNKVIKKGQPLIVSLGNSNGE</sequence>
<comment type="caution">
    <text evidence="17">The sequence shown here is derived from an EMBL/GenBank/DDBJ whole genome shotgun (WGS) entry which is preliminary data.</text>
</comment>
<dbReference type="GO" id="GO:0051301">
    <property type="term" value="P:cell division"/>
    <property type="evidence" value="ECO:0007669"/>
    <property type="project" value="UniProtKB-KW"/>
</dbReference>
<dbReference type="GO" id="GO:0071555">
    <property type="term" value="P:cell wall organization"/>
    <property type="evidence" value="ECO:0007669"/>
    <property type="project" value="UniProtKB-KW"/>
</dbReference>
<dbReference type="InterPro" id="IPR036138">
    <property type="entry name" value="PBP_dimer_sf"/>
</dbReference>
<dbReference type="RefSeq" id="WP_311803544.1">
    <property type="nucleotide sequence ID" value="NZ_JARQCJ010000028.1"/>
</dbReference>
<dbReference type="Gene3D" id="3.90.1310.10">
    <property type="entry name" value="Penicillin-binding protein 2a (Domain 2)"/>
    <property type="match status" value="1"/>
</dbReference>
<feature type="transmembrane region" description="Helical" evidence="15">
    <location>
        <begin position="39"/>
        <end position="59"/>
    </location>
</feature>
<keyword evidence="4" id="KW-0132">Cell division</keyword>
<comment type="similarity">
    <text evidence="2">Belongs to the transpeptidase family.</text>
</comment>
<keyword evidence="3" id="KW-1003">Cell membrane</keyword>
<dbReference type="CDD" id="cd06576">
    <property type="entry name" value="PASTA_Pbp2x-like_1"/>
    <property type="match status" value="1"/>
</dbReference>
<dbReference type="InterPro" id="IPR005543">
    <property type="entry name" value="PASTA_dom"/>
</dbReference>
<dbReference type="SUPFAM" id="SSF56519">
    <property type="entry name" value="Penicillin binding protein dimerisation domain"/>
    <property type="match status" value="1"/>
</dbReference>
<dbReference type="InterPro" id="IPR012338">
    <property type="entry name" value="Beta-lactam/transpept-like"/>
</dbReference>
<comment type="subcellular location">
    <subcellularLocation>
        <location evidence="1">Cell membrane</location>
        <topology evidence="1">Single-pass membrane protein</topology>
    </subcellularLocation>
</comment>
<dbReference type="Proteomes" id="UP001250218">
    <property type="component" value="Unassembled WGS sequence"/>
</dbReference>
<gene>
    <name evidence="17" type="ORF">P7I04_14365</name>
</gene>
<evidence type="ECO:0000256" key="12">
    <source>
        <dbReference type="ARBA" id="ARBA00023306"/>
    </source>
</evidence>
<keyword evidence="7" id="KW-0133">Cell shape</keyword>
<keyword evidence="8" id="KW-0573">Peptidoglycan synthesis</keyword>
<protein>
    <submittedName>
        <fullName evidence="17">Penicillin-binding protein</fullName>
    </submittedName>
</protein>
<keyword evidence="12" id="KW-0131">Cell cycle</keyword>
<dbReference type="SUPFAM" id="SSF54184">
    <property type="entry name" value="Penicillin-binding protein 2x (pbp-2x), c-terminal domain"/>
    <property type="match status" value="2"/>
</dbReference>
<dbReference type="PANTHER" id="PTHR30627">
    <property type="entry name" value="PEPTIDOGLYCAN D,D-TRANSPEPTIDASE"/>
    <property type="match status" value="1"/>
</dbReference>
<evidence type="ECO:0000313" key="17">
    <source>
        <dbReference type="EMBL" id="MDT2947192.1"/>
    </source>
</evidence>
<dbReference type="GO" id="GO:0009252">
    <property type="term" value="P:peptidoglycan biosynthetic process"/>
    <property type="evidence" value="ECO:0007669"/>
    <property type="project" value="UniProtKB-KW"/>
</dbReference>
<evidence type="ECO:0000256" key="7">
    <source>
        <dbReference type="ARBA" id="ARBA00022960"/>
    </source>
</evidence>
<dbReference type="InterPro" id="IPR050515">
    <property type="entry name" value="Beta-lactam/transpept"/>
</dbReference>
<dbReference type="Pfam" id="PF03793">
    <property type="entry name" value="PASTA"/>
    <property type="match status" value="2"/>
</dbReference>
<evidence type="ECO:0000256" key="4">
    <source>
        <dbReference type="ARBA" id="ARBA00022618"/>
    </source>
</evidence>
<dbReference type="PANTHER" id="PTHR30627:SF26">
    <property type="entry name" value="PENICILLIN-BINDING PROTEIN 2B"/>
    <property type="match status" value="1"/>
</dbReference>
<comment type="function">
    <text evidence="14">A transpeptidase that forms peptide cross-links between adjacent glycan strands in cell wall peptidoglycan (PG). Part of the divisome machinery that synthesizes the septal cross wall. Beta-lactams inactivate the PBPs by acylating an essential serine residue in the active site of these proteins.</text>
</comment>
<keyword evidence="5 15" id="KW-0812">Transmembrane</keyword>
<keyword evidence="10 15" id="KW-0472">Membrane</keyword>
<accession>A0AAP5P9E3</accession>
<evidence type="ECO:0000313" key="18">
    <source>
        <dbReference type="Proteomes" id="UP001250218"/>
    </source>
</evidence>
<dbReference type="EMBL" id="JARQDL010000028">
    <property type="protein sequence ID" value="MDT2947192.1"/>
    <property type="molecule type" value="Genomic_DNA"/>
</dbReference>
<dbReference type="GO" id="GO:0005886">
    <property type="term" value="C:plasma membrane"/>
    <property type="evidence" value="ECO:0007669"/>
    <property type="project" value="UniProtKB-SubCell"/>
</dbReference>
<evidence type="ECO:0000256" key="5">
    <source>
        <dbReference type="ARBA" id="ARBA00022692"/>
    </source>
</evidence>
<evidence type="ECO:0000256" key="10">
    <source>
        <dbReference type="ARBA" id="ARBA00023136"/>
    </source>
</evidence>
<dbReference type="AlphaFoldDB" id="A0AAP5P9E3"/>
<keyword evidence="6" id="KW-0677">Repeat</keyword>
<name>A0AAP5P9E3_9LACT</name>
<dbReference type="Pfam" id="PF03717">
    <property type="entry name" value="PBP_dimer"/>
    <property type="match status" value="1"/>
</dbReference>
<dbReference type="CDD" id="cd06575">
    <property type="entry name" value="PASTA_Pbp2x-like_2"/>
    <property type="match status" value="1"/>
</dbReference>
<evidence type="ECO:0000256" key="14">
    <source>
        <dbReference type="ARBA" id="ARBA00055980"/>
    </source>
</evidence>
<dbReference type="GO" id="GO:0008658">
    <property type="term" value="F:penicillin binding"/>
    <property type="evidence" value="ECO:0007669"/>
    <property type="project" value="InterPro"/>
</dbReference>
<dbReference type="FunFam" id="3.40.710.10:FF:000095">
    <property type="entry name" value="Penicillin-binding protein 2x"/>
    <property type="match status" value="1"/>
</dbReference>
<dbReference type="Gene3D" id="3.30.70.2110">
    <property type="match status" value="1"/>
</dbReference>
<evidence type="ECO:0000256" key="2">
    <source>
        <dbReference type="ARBA" id="ARBA00007171"/>
    </source>
</evidence>
<evidence type="ECO:0000256" key="8">
    <source>
        <dbReference type="ARBA" id="ARBA00022984"/>
    </source>
</evidence>
<dbReference type="SMART" id="SM00740">
    <property type="entry name" value="PASTA"/>
    <property type="match status" value="2"/>
</dbReference>
<evidence type="ECO:0000256" key="3">
    <source>
        <dbReference type="ARBA" id="ARBA00022475"/>
    </source>
</evidence>
<reference evidence="17" key="1">
    <citation type="submission" date="2023-03" db="EMBL/GenBank/DDBJ databases">
        <authorList>
            <person name="Shen W."/>
            <person name="Cai J."/>
        </authorList>
    </citation>
    <scope>NUCLEOTIDE SEQUENCE</scope>
    <source>
        <strain evidence="17">Y37</strain>
    </source>
</reference>
<keyword evidence="13" id="KW-0961">Cell wall biogenesis/degradation</keyword>
<dbReference type="GO" id="GO:0008360">
    <property type="term" value="P:regulation of cell shape"/>
    <property type="evidence" value="ECO:0007669"/>
    <property type="project" value="UniProtKB-KW"/>
</dbReference>
<dbReference type="Pfam" id="PF00905">
    <property type="entry name" value="Transpeptidase"/>
    <property type="match status" value="1"/>
</dbReference>
<evidence type="ECO:0000256" key="11">
    <source>
        <dbReference type="ARBA" id="ARBA00023251"/>
    </source>
</evidence>
<evidence type="ECO:0000256" key="1">
    <source>
        <dbReference type="ARBA" id="ARBA00004162"/>
    </source>
</evidence>
<keyword evidence="9 15" id="KW-1133">Transmembrane helix</keyword>
<proteinExistence type="inferred from homology"/>
<dbReference type="Gene3D" id="2.20.70.70">
    <property type="match status" value="1"/>
</dbReference>
<evidence type="ECO:0000256" key="6">
    <source>
        <dbReference type="ARBA" id="ARBA00022737"/>
    </source>
</evidence>